<comment type="caution">
    <text evidence="3">The sequence shown here is derived from an EMBL/GenBank/DDBJ whole genome shotgun (WGS) entry which is preliminary data.</text>
</comment>
<feature type="compositionally biased region" description="Polar residues" evidence="1">
    <location>
        <begin position="1"/>
        <end position="11"/>
    </location>
</feature>
<organism evidence="3 4">
    <name type="scientific">Mycena metata</name>
    <dbReference type="NCBI Taxonomy" id="1033252"/>
    <lineage>
        <taxon>Eukaryota</taxon>
        <taxon>Fungi</taxon>
        <taxon>Dikarya</taxon>
        <taxon>Basidiomycota</taxon>
        <taxon>Agaricomycotina</taxon>
        <taxon>Agaricomycetes</taxon>
        <taxon>Agaricomycetidae</taxon>
        <taxon>Agaricales</taxon>
        <taxon>Marasmiineae</taxon>
        <taxon>Mycenaceae</taxon>
        <taxon>Mycena</taxon>
    </lineage>
</organism>
<dbReference type="EMBL" id="JARKIB010000044">
    <property type="protein sequence ID" value="KAJ7757638.1"/>
    <property type="molecule type" value="Genomic_DNA"/>
</dbReference>
<proteinExistence type="predicted"/>
<gene>
    <name evidence="3" type="ORF">B0H16DRAFT_1537300</name>
</gene>
<feature type="transmembrane region" description="Helical" evidence="2">
    <location>
        <begin position="101"/>
        <end position="123"/>
    </location>
</feature>
<evidence type="ECO:0008006" key="5">
    <source>
        <dbReference type="Google" id="ProtNLM"/>
    </source>
</evidence>
<evidence type="ECO:0000256" key="1">
    <source>
        <dbReference type="SAM" id="MobiDB-lite"/>
    </source>
</evidence>
<feature type="transmembrane region" description="Helical" evidence="2">
    <location>
        <begin position="67"/>
        <end position="95"/>
    </location>
</feature>
<keyword evidence="2" id="KW-0472">Membrane</keyword>
<sequence length="127" mass="12895">MTGAPSVSPSRNHAPAGLSDTNNSAVADLVADSTAIPNTILPAASAFAESNFPPTVPVKPPKSRPSIVVIATSITIGVVFLMIVAIALIGAAMLWRPSTAVVATSVIIGVVFFAYDCGCFSLVHSST</sequence>
<evidence type="ECO:0000256" key="2">
    <source>
        <dbReference type="SAM" id="Phobius"/>
    </source>
</evidence>
<dbReference type="Proteomes" id="UP001215598">
    <property type="component" value="Unassembled WGS sequence"/>
</dbReference>
<evidence type="ECO:0000313" key="3">
    <source>
        <dbReference type="EMBL" id="KAJ7757638.1"/>
    </source>
</evidence>
<keyword evidence="4" id="KW-1185">Reference proteome</keyword>
<accession>A0AAD7J788</accession>
<evidence type="ECO:0000313" key="4">
    <source>
        <dbReference type="Proteomes" id="UP001215598"/>
    </source>
</evidence>
<keyword evidence="2" id="KW-0812">Transmembrane</keyword>
<reference evidence="3" key="1">
    <citation type="submission" date="2023-03" db="EMBL/GenBank/DDBJ databases">
        <title>Massive genome expansion in bonnet fungi (Mycena s.s.) driven by repeated elements and novel gene families across ecological guilds.</title>
        <authorList>
            <consortium name="Lawrence Berkeley National Laboratory"/>
            <person name="Harder C.B."/>
            <person name="Miyauchi S."/>
            <person name="Viragh M."/>
            <person name="Kuo A."/>
            <person name="Thoen E."/>
            <person name="Andreopoulos B."/>
            <person name="Lu D."/>
            <person name="Skrede I."/>
            <person name="Drula E."/>
            <person name="Henrissat B."/>
            <person name="Morin E."/>
            <person name="Kohler A."/>
            <person name="Barry K."/>
            <person name="LaButti K."/>
            <person name="Morin E."/>
            <person name="Salamov A."/>
            <person name="Lipzen A."/>
            <person name="Mereny Z."/>
            <person name="Hegedus B."/>
            <person name="Baldrian P."/>
            <person name="Stursova M."/>
            <person name="Weitz H."/>
            <person name="Taylor A."/>
            <person name="Grigoriev I.V."/>
            <person name="Nagy L.G."/>
            <person name="Martin F."/>
            <person name="Kauserud H."/>
        </authorList>
    </citation>
    <scope>NUCLEOTIDE SEQUENCE</scope>
    <source>
        <strain evidence="3">CBHHK182m</strain>
    </source>
</reference>
<protein>
    <recommendedName>
        <fullName evidence="5">Transmembrane protein</fullName>
    </recommendedName>
</protein>
<feature type="region of interest" description="Disordered" evidence="1">
    <location>
        <begin position="1"/>
        <end position="21"/>
    </location>
</feature>
<name>A0AAD7J788_9AGAR</name>
<keyword evidence="2" id="KW-1133">Transmembrane helix</keyword>
<dbReference type="AlphaFoldDB" id="A0AAD7J788"/>